<dbReference type="AlphaFoldDB" id="A0A8H6IG34"/>
<keyword evidence="5" id="KW-1185">Reference proteome</keyword>
<evidence type="ECO:0000256" key="2">
    <source>
        <dbReference type="SAM" id="MobiDB-lite"/>
    </source>
</evidence>
<reference evidence="4 5" key="1">
    <citation type="submission" date="2020-07" db="EMBL/GenBank/DDBJ databases">
        <title>Comparative genomics of pyrophilous fungi reveals a link between fire events and developmental genes.</title>
        <authorList>
            <consortium name="DOE Joint Genome Institute"/>
            <person name="Steindorff A.S."/>
            <person name="Carver A."/>
            <person name="Calhoun S."/>
            <person name="Stillman K."/>
            <person name="Liu H."/>
            <person name="Lipzen A."/>
            <person name="Pangilinan J."/>
            <person name="Labutti K."/>
            <person name="Bruns T.D."/>
            <person name="Grigoriev I.V."/>
        </authorList>
    </citation>
    <scope>NUCLEOTIDE SEQUENCE [LARGE SCALE GENOMIC DNA]</scope>
    <source>
        <strain evidence="4 5">CBS 144469</strain>
    </source>
</reference>
<sequence length="412" mass="45502">MLTPELKGMGGASKASGSSSAKRMKNSIKSKIFPTETDVFWHPAMTTPPPRNYTPGFIPILKASLAGCHSRGEIRKAVLCYDKTIYVQKELWNASWGCGYLNFLMACAVLMVQPFEPMYFPLLDEPIPPGIRNLQQWIEIAWDAGFDPEGKEQLTKLMGTRQWIGTSDIWVALSSRGIPAELVDFDSTKGNGVQTLVDWTVNYFTPKTKASDTPRSAFDALKGSNAVVSTDIMPIILQHSGHSRLIVGYETDKQGKVNLLTFDCGQKLPKPYRDYALSKFPPPPSDLKSEAGSSTLKRRASTSFGQANIPKRSRSGDGGDNDVEIVAEFNVRPEVVDDDIVITGFTSPQKTKPTPKAVPKPNITAKDLQPFRISAKALGRHKQYQILYFPMTSPLTDQERAKRKVPTSTKAS</sequence>
<feature type="region of interest" description="Disordered" evidence="2">
    <location>
        <begin position="1"/>
        <end position="23"/>
    </location>
</feature>
<organism evidence="4 5">
    <name type="scientific">Ephemerocybe angulata</name>
    <dbReference type="NCBI Taxonomy" id="980116"/>
    <lineage>
        <taxon>Eukaryota</taxon>
        <taxon>Fungi</taxon>
        <taxon>Dikarya</taxon>
        <taxon>Basidiomycota</taxon>
        <taxon>Agaricomycotina</taxon>
        <taxon>Agaricomycetes</taxon>
        <taxon>Agaricomycetidae</taxon>
        <taxon>Agaricales</taxon>
        <taxon>Agaricineae</taxon>
        <taxon>Psathyrellaceae</taxon>
        <taxon>Ephemerocybe</taxon>
    </lineage>
</organism>
<feature type="domain" description="UFSP1/2/DUB catalytic" evidence="3">
    <location>
        <begin position="77"/>
        <end position="264"/>
    </location>
</feature>
<keyword evidence="1" id="KW-0378">Hydrolase</keyword>
<feature type="compositionally biased region" description="Low complexity" evidence="2">
    <location>
        <begin position="12"/>
        <end position="21"/>
    </location>
</feature>
<evidence type="ECO:0000259" key="3">
    <source>
        <dbReference type="Pfam" id="PF07910"/>
    </source>
</evidence>
<dbReference type="GO" id="GO:0016787">
    <property type="term" value="F:hydrolase activity"/>
    <property type="evidence" value="ECO:0007669"/>
    <property type="project" value="UniProtKB-KW"/>
</dbReference>
<dbReference type="OrthoDB" id="288987at2759"/>
<proteinExistence type="predicted"/>
<dbReference type="EMBL" id="JACGCI010000003">
    <property type="protein sequence ID" value="KAF6764980.1"/>
    <property type="molecule type" value="Genomic_DNA"/>
</dbReference>
<name>A0A8H6IG34_9AGAR</name>
<comment type="caution">
    <text evidence="4">The sequence shown here is derived from an EMBL/GenBank/DDBJ whole genome shotgun (WGS) entry which is preliminary data.</text>
</comment>
<feature type="region of interest" description="Disordered" evidence="2">
    <location>
        <begin position="275"/>
        <end position="321"/>
    </location>
</feature>
<protein>
    <submittedName>
        <fullName evidence="4">Peptidase family C78-domain-containing protein</fullName>
    </submittedName>
</protein>
<evidence type="ECO:0000256" key="1">
    <source>
        <dbReference type="ARBA" id="ARBA00022801"/>
    </source>
</evidence>
<dbReference type="Gene3D" id="3.90.70.130">
    <property type="match status" value="1"/>
</dbReference>
<dbReference type="InterPro" id="IPR012462">
    <property type="entry name" value="UFSP1/2_DUB_cat"/>
</dbReference>
<evidence type="ECO:0000313" key="5">
    <source>
        <dbReference type="Proteomes" id="UP000521943"/>
    </source>
</evidence>
<feature type="compositionally biased region" description="Polar residues" evidence="2">
    <location>
        <begin position="291"/>
        <end position="306"/>
    </location>
</feature>
<accession>A0A8H6IG34</accession>
<dbReference type="Proteomes" id="UP000521943">
    <property type="component" value="Unassembled WGS sequence"/>
</dbReference>
<evidence type="ECO:0000313" key="4">
    <source>
        <dbReference type="EMBL" id="KAF6764980.1"/>
    </source>
</evidence>
<dbReference type="Pfam" id="PF07910">
    <property type="entry name" value="Peptidase_C78"/>
    <property type="match status" value="1"/>
</dbReference>
<gene>
    <name evidence="4" type="ORF">DFP72DRAFT_1058798</name>
</gene>